<accession>A0A0E9P9U5</accession>
<reference evidence="1" key="1">
    <citation type="submission" date="2014-11" db="EMBL/GenBank/DDBJ databases">
        <authorList>
            <person name="Amaro Gonzalez C."/>
        </authorList>
    </citation>
    <scope>NUCLEOTIDE SEQUENCE</scope>
</reference>
<name>A0A0E9P9U5_ANGAN</name>
<sequence>MVWLYIYSKFSPSASESLRGSVWKRTAHSSKSSRTQMQTSMHVSSAREIIGAHISL</sequence>
<dbReference type="AlphaFoldDB" id="A0A0E9P9U5"/>
<reference evidence="1" key="2">
    <citation type="journal article" date="2015" name="Fish Shellfish Immunol.">
        <title>Early steps in the European eel (Anguilla anguilla)-Vibrio vulnificus interaction in the gills: Role of the RtxA13 toxin.</title>
        <authorList>
            <person name="Callol A."/>
            <person name="Pajuelo D."/>
            <person name="Ebbesson L."/>
            <person name="Teles M."/>
            <person name="MacKenzie S."/>
            <person name="Amaro C."/>
        </authorList>
    </citation>
    <scope>NUCLEOTIDE SEQUENCE</scope>
</reference>
<proteinExistence type="predicted"/>
<evidence type="ECO:0000313" key="1">
    <source>
        <dbReference type="EMBL" id="JAH01436.1"/>
    </source>
</evidence>
<dbReference type="EMBL" id="GBXM01107141">
    <property type="protein sequence ID" value="JAH01436.1"/>
    <property type="molecule type" value="Transcribed_RNA"/>
</dbReference>
<organism evidence="1">
    <name type="scientific">Anguilla anguilla</name>
    <name type="common">European freshwater eel</name>
    <name type="synonym">Muraena anguilla</name>
    <dbReference type="NCBI Taxonomy" id="7936"/>
    <lineage>
        <taxon>Eukaryota</taxon>
        <taxon>Metazoa</taxon>
        <taxon>Chordata</taxon>
        <taxon>Craniata</taxon>
        <taxon>Vertebrata</taxon>
        <taxon>Euteleostomi</taxon>
        <taxon>Actinopterygii</taxon>
        <taxon>Neopterygii</taxon>
        <taxon>Teleostei</taxon>
        <taxon>Anguilliformes</taxon>
        <taxon>Anguillidae</taxon>
        <taxon>Anguilla</taxon>
    </lineage>
</organism>
<protein>
    <submittedName>
        <fullName evidence="1">Uncharacterized protein</fullName>
    </submittedName>
</protein>